<accession>A0A9Q3I8Z4</accession>
<feature type="compositionally biased region" description="Low complexity" evidence="1">
    <location>
        <begin position="1"/>
        <end position="13"/>
    </location>
</feature>
<comment type="caution">
    <text evidence="2">The sequence shown here is derived from an EMBL/GenBank/DDBJ whole genome shotgun (WGS) entry which is preliminary data.</text>
</comment>
<dbReference type="AlphaFoldDB" id="A0A9Q3I8Z4"/>
<keyword evidence="3" id="KW-1185">Reference proteome</keyword>
<feature type="compositionally biased region" description="Acidic residues" evidence="1">
    <location>
        <begin position="14"/>
        <end position="25"/>
    </location>
</feature>
<reference evidence="2" key="1">
    <citation type="submission" date="2021-03" db="EMBL/GenBank/DDBJ databases">
        <title>Draft genome sequence of rust myrtle Austropuccinia psidii MF-1, a brazilian biotype.</title>
        <authorList>
            <person name="Quecine M.C."/>
            <person name="Pachon D.M.R."/>
            <person name="Bonatelli M.L."/>
            <person name="Correr F.H."/>
            <person name="Franceschini L.M."/>
            <person name="Leite T.F."/>
            <person name="Margarido G.R.A."/>
            <person name="Almeida C.A."/>
            <person name="Ferrarezi J.A."/>
            <person name="Labate C.A."/>
        </authorList>
    </citation>
    <scope>NUCLEOTIDE SEQUENCE</scope>
    <source>
        <strain evidence="2">MF-1</strain>
    </source>
</reference>
<evidence type="ECO:0000313" key="3">
    <source>
        <dbReference type="Proteomes" id="UP000765509"/>
    </source>
</evidence>
<feature type="region of interest" description="Disordered" evidence="1">
    <location>
        <begin position="1"/>
        <end position="27"/>
    </location>
</feature>
<evidence type="ECO:0000256" key="1">
    <source>
        <dbReference type="SAM" id="MobiDB-lite"/>
    </source>
</evidence>
<dbReference type="EMBL" id="AVOT02035794">
    <property type="protein sequence ID" value="MBW0530199.1"/>
    <property type="molecule type" value="Genomic_DNA"/>
</dbReference>
<name>A0A9Q3I8Z4_9BASI</name>
<gene>
    <name evidence="2" type="ORF">O181_069914</name>
</gene>
<proteinExistence type="predicted"/>
<dbReference type="Proteomes" id="UP000765509">
    <property type="component" value="Unassembled WGS sequence"/>
</dbReference>
<sequence length="141" mass="15940">MLLRSGSFFSSNDSDSDSSDSDSIEEQLVPASSVNTHAVVPISIPIEQMDPKVVQEQPTSFNFDLSSATFSSFLKNPSKFVYNVPKLKLDGSNFTDWRKGLDSFFMYIFNKILFTDDPNNFKSFPQAKGALRFFIQTNYFS</sequence>
<evidence type="ECO:0000313" key="2">
    <source>
        <dbReference type="EMBL" id="MBW0530199.1"/>
    </source>
</evidence>
<organism evidence="2 3">
    <name type="scientific">Austropuccinia psidii MF-1</name>
    <dbReference type="NCBI Taxonomy" id="1389203"/>
    <lineage>
        <taxon>Eukaryota</taxon>
        <taxon>Fungi</taxon>
        <taxon>Dikarya</taxon>
        <taxon>Basidiomycota</taxon>
        <taxon>Pucciniomycotina</taxon>
        <taxon>Pucciniomycetes</taxon>
        <taxon>Pucciniales</taxon>
        <taxon>Sphaerophragmiaceae</taxon>
        <taxon>Austropuccinia</taxon>
    </lineage>
</organism>
<protein>
    <submittedName>
        <fullName evidence="2">Uncharacterized protein</fullName>
    </submittedName>
</protein>